<sequence length="343" mass="38990">MFLVDKTHLTSHFKSIRNKPNPKPKLQPQIYQQSAQSFDDKVIFHFKTLDLASDLKTISLNWMTKAVSFLSLIHVETVEQISSFRSESDCYHALYMDYSQKVLDLCNLVSSGVQRLTERRLLLNLSLRLLNSDRNSDKIPSPEKLKKAKDVLTRSVHHNQQISNEKAQRAKDLLEELTLIINKLPIGKVTNVTDLIRRNLHALGILTLFVSNVLVTVLYCESDLVQIRVPAEFRWADSVELVQKQVFDLMKVKQEKNILLLEVEDTVNRALAVCDVIDEVVVGDGDGGDERRVRLVDGVEELRTVVERFSGGVDELTNGVNGLFNGVLKRRNGVLDGVRKCDW</sequence>
<dbReference type="EMBL" id="JAUHHV010000008">
    <property type="protein sequence ID" value="KAK1416356.1"/>
    <property type="molecule type" value="Genomic_DNA"/>
</dbReference>
<protein>
    <submittedName>
        <fullName evidence="6">Uncharacterized protein</fullName>
    </submittedName>
</protein>
<comment type="subcellular location">
    <subcellularLocation>
        <location evidence="1">Membrane</location>
        <topology evidence="1">Single-pass membrane protein</topology>
    </subcellularLocation>
</comment>
<dbReference type="PANTHER" id="PTHR31509">
    <property type="entry name" value="BPS1-LIKE PROTEIN"/>
    <property type="match status" value="1"/>
</dbReference>
<name>A0AAD8NPW0_TARER</name>
<proteinExistence type="inferred from homology"/>
<evidence type="ECO:0000256" key="1">
    <source>
        <dbReference type="ARBA" id="ARBA00004167"/>
    </source>
</evidence>
<evidence type="ECO:0000256" key="4">
    <source>
        <dbReference type="ARBA" id="ARBA00023136"/>
    </source>
</evidence>
<gene>
    <name evidence="6" type="ORF">QVD17_32147</name>
</gene>
<comment type="similarity">
    <text evidence="5">Belongs to the ROH1 family.</text>
</comment>
<evidence type="ECO:0000256" key="3">
    <source>
        <dbReference type="ARBA" id="ARBA00022989"/>
    </source>
</evidence>
<keyword evidence="3" id="KW-1133">Transmembrane helix</keyword>
<dbReference type="AlphaFoldDB" id="A0AAD8NPW0"/>
<dbReference type="Pfam" id="PF05633">
    <property type="entry name" value="ROH1-like"/>
    <property type="match status" value="1"/>
</dbReference>
<keyword evidence="4" id="KW-0472">Membrane</keyword>
<dbReference type="Proteomes" id="UP001229421">
    <property type="component" value="Unassembled WGS sequence"/>
</dbReference>
<keyword evidence="2" id="KW-0812">Transmembrane</keyword>
<comment type="caution">
    <text evidence="6">The sequence shown here is derived from an EMBL/GenBank/DDBJ whole genome shotgun (WGS) entry which is preliminary data.</text>
</comment>
<organism evidence="6 7">
    <name type="scientific">Tagetes erecta</name>
    <name type="common">African marigold</name>
    <dbReference type="NCBI Taxonomy" id="13708"/>
    <lineage>
        <taxon>Eukaryota</taxon>
        <taxon>Viridiplantae</taxon>
        <taxon>Streptophyta</taxon>
        <taxon>Embryophyta</taxon>
        <taxon>Tracheophyta</taxon>
        <taxon>Spermatophyta</taxon>
        <taxon>Magnoliopsida</taxon>
        <taxon>eudicotyledons</taxon>
        <taxon>Gunneridae</taxon>
        <taxon>Pentapetalae</taxon>
        <taxon>asterids</taxon>
        <taxon>campanulids</taxon>
        <taxon>Asterales</taxon>
        <taxon>Asteraceae</taxon>
        <taxon>Asteroideae</taxon>
        <taxon>Heliantheae alliance</taxon>
        <taxon>Tageteae</taxon>
        <taxon>Tagetes</taxon>
    </lineage>
</organism>
<reference evidence="6" key="1">
    <citation type="journal article" date="2023" name="bioRxiv">
        <title>Improved chromosome-level genome assembly for marigold (Tagetes erecta).</title>
        <authorList>
            <person name="Jiang F."/>
            <person name="Yuan L."/>
            <person name="Wang S."/>
            <person name="Wang H."/>
            <person name="Xu D."/>
            <person name="Wang A."/>
            <person name="Fan W."/>
        </authorList>
    </citation>
    <scope>NUCLEOTIDE SEQUENCE</scope>
    <source>
        <strain evidence="6">WSJ</strain>
        <tissue evidence="6">Leaf</tissue>
    </source>
</reference>
<accession>A0AAD8NPW0</accession>
<evidence type="ECO:0000256" key="5">
    <source>
        <dbReference type="ARBA" id="ARBA00035114"/>
    </source>
</evidence>
<evidence type="ECO:0000313" key="6">
    <source>
        <dbReference type="EMBL" id="KAK1416356.1"/>
    </source>
</evidence>
<keyword evidence="7" id="KW-1185">Reference proteome</keyword>
<evidence type="ECO:0000313" key="7">
    <source>
        <dbReference type="Proteomes" id="UP001229421"/>
    </source>
</evidence>
<dbReference type="GO" id="GO:0016020">
    <property type="term" value="C:membrane"/>
    <property type="evidence" value="ECO:0007669"/>
    <property type="project" value="UniProtKB-SubCell"/>
</dbReference>
<dbReference type="InterPro" id="IPR008511">
    <property type="entry name" value="ROH1-like"/>
</dbReference>
<evidence type="ECO:0000256" key="2">
    <source>
        <dbReference type="ARBA" id="ARBA00022692"/>
    </source>
</evidence>